<proteinExistence type="inferred from homology"/>
<dbReference type="PANTHER" id="PTHR42894:SF1">
    <property type="entry name" value="N-(5'-PHOSPHORIBOSYL)ANTHRANILATE ISOMERASE"/>
    <property type="match status" value="1"/>
</dbReference>
<organism evidence="11 12">
    <name type="scientific">Hydrocarboniphaga effusa AP103</name>
    <dbReference type="NCBI Taxonomy" id="1172194"/>
    <lineage>
        <taxon>Bacteria</taxon>
        <taxon>Pseudomonadati</taxon>
        <taxon>Pseudomonadota</taxon>
        <taxon>Gammaproteobacteria</taxon>
        <taxon>Nevskiales</taxon>
        <taxon>Nevskiaceae</taxon>
        <taxon>Hydrocarboniphaga</taxon>
    </lineage>
</organism>
<keyword evidence="6 9" id="KW-0822">Tryptophan biosynthesis</keyword>
<dbReference type="InterPro" id="IPR044643">
    <property type="entry name" value="TrpF_fam"/>
</dbReference>
<dbReference type="UniPathway" id="UPA00035">
    <property type="reaction ID" value="UER00042"/>
</dbReference>
<evidence type="ECO:0000256" key="6">
    <source>
        <dbReference type="ARBA" id="ARBA00022822"/>
    </source>
</evidence>
<dbReference type="AlphaFoldDB" id="I8T1S3"/>
<keyword evidence="7 9" id="KW-0057">Aromatic amino acid biosynthesis</keyword>
<dbReference type="Pfam" id="PF00697">
    <property type="entry name" value="PRAI"/>
    <property type="match status" value="1"/>
</dbReference>
<dbReference type="Gene3D" id="3.20.20.70">
    <property type="entry name" value="Aldolase class I"/>
    <property type="match status" value="1"/>
</dbReference>
<dbReference type="InterPro" id="IPR011060">
    <property type="entry name" value="RibuloseP-bd_barrel"/>
</dbReference>
<keyword evidence="12" id="KW-1185">Reference proteome</keyword>
<evidence type="ECO:0000256" key="8">
    <source>
        <dbReference type="ARBA" id="ARBA00023235"/>
    </source>
</evidence>
<dbReference type="STRING" id="1172194.WQQ_40430"/>
<feature type="domain" description="N-(5'phosphoribosyl) anthranilate isomerase (PRAI)" evidence="10">
    <location>
        <begin position="6"/>
        <end position="200"/>
    </location>
</feature>
<evidence type="ECO:0000256" key="2">
    <source>
        <dbReference type="ARBA" id="ARBA00004664"/>
    </source>
</evidence>
<dbReference type="EC" id="5.3.1.24" evidence="3 9"/>
<evidence type="ECO:0000256" key="9">
    <source>
        <dbReference type="HAMAP-Rule" id="MF_00135"/>
    </source>
</evidence>
<dbReference type="PATRIC" id="fig|1172194.4.peg.3927"/>
<protein>
    <recommendedName>
        <fullName evidence="4 9">N-(5'-phosphoribosyl)anthranilate isomerase</fullName>
        <shortName evidence="9">PRAI</shortName>
        <ecNumber evidence="3 9">5.3.1.24</ecNumber>
    </recommendedName>
</protein>
<dbReference type="EMBL" id="AKGD01000004">
    <property type="protein sequence ID" value="EIT67608.1"/>
    <property type="molecule type" value="Genomic_DNA"/>
</dbReference>
<comment type="catalytic activity">
    <reaction evidence="1 9">
        <text>N-(5-phospho-beta-D-ribosyl)anthranilate = 1-(2-carboxyphenylamino)-1-deoxy-D-ribulose 5-phosphate</text>
        <dbReference type="Rhea" id="RHEA:21540"/>
        <dbReference type="ChEBI" id="CHEBI:18277"/>
        <dbReference type="ChEBI" id="CHEBI:58613"/>
        <dbReference type="EC" id="5.3.1.24"/>
    </reaction>
</comment>
<comment type="similarity">
    <text evidence="9">Belongs to the TrpF family.</text>
</comment>
<keyword evidence="5 9" id="KW-0028">Amino-acid biosynthesis</keyword>
<dbReference type="InterPro" id="IPR001240">
    <property type="entry name" value="PRAI_dom"/>
</dbReference>
<evidence type="ECO:0000256" key="1">
    <source>
        <dbReference type="ARBA" id="ARBA00001164"/>
    </source>
</evidence>
<dbReference type="OrthoDB" id="9796196at2"/>
<evidence type="ECO:0000256" key="3">
    <source>
        <dbReference type="ARBA" id="ARBA00012572"/>
    </source>
</evidence>
<evidence type="ECO:0000256" key="7">
    <source>
        <dbReference type="ARBA" id="ARBA00023141"/>
    </source>
</evidence>
<dbReference type="GO" id="GO:0000162">
    <property type="term" value="P:L-tryptophan biosynthetic process"/>
    <property type="evidence" value="ECO:0007669"/>
    <property type="project" value="UniProtKB-UniRule"/>
</dbReference>
<dbReference type="InterPro" id="IPR013785">
    <property type="entry name" value="Aldolase_TIM"/>
</dbReference>
<dbReference type="CDD" id="cd00405">
    <property type="entry name" value="PRAI"/>
    <property type="match status" value="1"/>
</dbReference>
<dbReference type="GO" id="GO:0004640">
    <property type="term" value="F:phosphoribosylanthranilate isomerase activity"/>
    <property type="evidence" value="ECO:0007669"/>
    <property type="project" value="UniProtKB-UniRule"/>
</dbReference>
<dbReference type="RefSeq" id="WP_007186978.1">
    <property type="nucleotide sequence ID" value="NZ_AKGD01000004.1"/>
</dbReference>
<accession>I8T1S3</accession>
<name>I8T1S3_9GAMM</name>
<evidence type="ECO:0000259" key="10">
    <source>
        <dbReference type="Pfam" id="PF00697"/>
    </source>
</evidence>
<gene>
    <name evidence="9" type="primary">trpF</name>
    <name evidence="11" type="ORF">WQQ_40430</name>
</gene>
<sequence length="208" mass="22731">MRTRIKFCGLTRPDDLDLAVSLGVDAIGLVFDGRSKRALSPEQGRALRDRVPAFVSCVALFRDAEAGRVERVVEEVQPDLLQFHGAETPDFCRRWRRSYVKAVPMGSPQDLEDWRRQFADARGLLLDSHAPGELGGTGQRFDWSQAPKHFGHFWVLAGGLSPGNVASAVTMARPDAVDVSSGIESAPGLKDAQKMRAFVDAVRGADSL</sequence>
<dbReference type="PANTHER" id="PTHR42894">
    <property type="entry name" value="N-(5'-PHOSPHORIBOSYL)ANTHRANILATE ISOMERASE"/>
    <property type="match status" value="1"/>
</dbReference>
<dbReference type="NCBIfam" id="NF002298">
    <property type="entry name" value="PRK01222.1-4"/>
    <property type="match status" value="1"/>
</dbReference>
<dbReference type="HAMAP" id="MF_00135">
    <property type="entry name" value="PRAI"/>
    <property type="match status" value="1"/>
</dbReference>
<evidence type="ECO:0000256" key="4">
    <source>
        <dbReference type="ARBA" id="ARBA00022272"/>
    </source>
</evidence>
<evidence type="ECO:0000256" key="5">
    <source>
        <dbReference type="ARBA" id="ARBA00022605"/>
    </source>
</evidence>
<evidence type="ECO:0000313" key="12">
    <source>
        <dbReference type="Proteomes" id="UP000003704"/>
    </source>
</evidence>
<reference evidence="11 12" key="1">
    <citation type="journal article" date="2012" name="J. Bacteriol.">
        <title>Genome Sequence of n-Alkane-Degrading Hydrocarboniphaga effusa Strain AP103T (ATCC BAA-332T).</title>
        <authorList>
            <person name="Chang H.K."/>
            <person name="Zylstra G.J."/>
            <person name="Chae J.C."/>
        </authorList>
    </citation>
    <scope>NUCLEOTIDE SEQUENCE [LARGE SCALE GENOMIC DNA]</scope>
    <source>
        <strain evidence="11 12">AP103</strain>
    </source>
</reference>
<keyword evidence="8 9" id="KW-0413">Isomerase</keyword>
<dbReference type="Proteomes" id="UP000003704">
    <property type="component" value="Unassembled WGS sequence"/>
</dbReference>
<comment type="caution">
    <text evidence="11">The sequence shown here is derived from an EMBL/GenBank/DDBJ whole genome shotgun (WGS) entry which is preliminary data.</text>
</comment>
<dbReference type="SUPFAM" id="SSF51366">
    <property type="entry name" value="Ribulose-phoshate binding barrel"/>
    <property type="match status" value="1"/>
</dbReference>
<evidence type="ECO:0000313" key="11">
    <source>
        <dbReference type="EMBL" id="EIT67608.1"/>
    </source>
</evidence>
<comment type="pathway">
    <text evidence="2 9">Amino-acid biosynthesis; L-tryptophan biosynthesis; L-tryptophan from chorismate: step 3/5.</text>
</comment>